<accession>A0A7X5XSK3</accession>
<dbReference type="Proteomes" id="UP000535078">
    <property type="component" value="Unassembled WGS sequence"/>
</dbReference>
<sequence>MEPRILAAYAIIAIMVGAAIYLIARFRRERARRRDIMRGRYRKDLKDL</sequence>
<keyword evidence="1" id="KW-1133">Transmembrane helix</keyword>
<name>A0A7X5XSK3_9SPHN</name>
<evidence type="ECO:0000313" key="3">
    <source>
        <dbReference type="Proteomes" id="UP000535078"/>
    </source>
</evidence>
<comment type="caution">
    <text evidence="2">The sequence shown here is derived from an EMBL/GenBank/DDBJ whole genome shotgun (WGS) entry which is preliminary data.</text>
</comment>
<keyword evidence="1" id="KW-0472">Membrane</keyword>
<organism evidence="2 3">
    <name type="scientific">Sphingopyxis italica</name>
    <dbReference type="NCBI Taxonomy" id="1129133"/>
    <lineage>
        <taxon>Bacteria</taxon>
        <taxon>Pseudomonadati</taxon>
        <taxon>Pseudomonadota</taxon>
        <taxon>Alphaproteobacteria</taxon>
        <taxon>Sphingomonadales</taxon>
        <taxon>Sphingomonadaceae</taxon>
        <taxon>Sphingopyxis</taxon>
    </lineage>
</organism>
<gene>
    <name evidence="2" type="ORF">GGR90_002742</name>
</gene>
<dbReference type="AlphaFoldDB" id="A0A7X5XSK3"/>
<protein>
    <submittedName>
        <fullName evidence="2">HAMP domain-containing protein</fullName>
    </submittedName>
</protein>
<reference evidence="2 3" key="1">
    <citation type="submission" date="2020-03" db="EMBL/GenBank/DDBJ databases">
        <title>Genomic Encyclopedia of Type Strains, Phase IV (KMG-IV): sequencing the most valuable type-strain genomes for metagenomic binning, comparative biology and taxonomic classification.</title>
        <authorList>
            <person name="Goeker M."/>
        </authorList>
    </citation>
    <scope>NUCLEOTIDE SEQUENCE [LARGE SCALE GENOMIC DNA]</scope>
    <source>
        <strain evidence="2 3">DSM 25229</strain>
    </source>
</reference>
<dbReference type="RefSeq" id="WP_167921978.1">
    <property type="nucleotide sequence ID" value="NZ_JAATIT010000003.1"/>
</dbReference>
<feature type="transmembrane region" description="Helical" evidence="1">
    <location>
        <begin position="6"/>
        <end position="24"/>
    </location>
</feature>
<dbReference type="EMBL" id="JAATIT010000003">
    <property type="protein sequence ID" value="NJB90548.1"/>
    <property type="molecule type" value="Genomic_DNA"/>
</dbReference>
<proteinExistence type="predicted"/>
<keyword evidence="3" id="KW-1185">Reference proteome</keyword>
<keyword evidence="1" id="KW-0812">Transmembrane</keyword>
<evidence type="ECO:0000256" key="1">
    <source>
        <dbReference type="SAM" id="Phobius"/>
    </source>
</evidence>
<evidence type="ECO:0000313" key="2">
    <source>
        <dbReference type="EMBL" id="NJB90548.1"/>
    </source>
</evidence>